<dbReference type="PROSITE" id="PS51257">
    <property type="entry name" value="PROKAR_LIPOPROTEIN"/>
    <property type="match status" value="1"/>
</dbReference>
<evidence type="ECO:0000256" key="1">
    <source>
        <dbReference type="ARBA" id="ARBA00004196"/>
    </source>
</evidence>
<dbReference type="PANTHER" id="PTHR32347:SF23">
    <property type="entry name" value="BLL5650 PROTEIN"/>
    <property type="match status" value="1"/>
</dbReference>
<name>A0ABV5ZIR1_9BACT</name>
<evidence type="ECO:0000256" key="3">
    <source>
        <dbReference type="SAM" id="Coils"/>
    </source>
</evidence>
<dbReference type="RefSeq" id="WP_027951981.1">
    <property type="nucleotide sequence ID" value="NZ_JADU01000009.1"/>
</dbReference>
<keyword evidence="2 3" id="KW-0175">Coiled coil</keyword>
<accession>A0ABV5ZIR1</accession>
<evidence type="ECO:0000259" key="4">
    <source>
        <dbReference type="Pfam" id="PF25917"/>
    </source>
</evidence>
<protein>
    <submittedName>
        <fullName evidence="5">HlyD family secretion protein</fullName>
    </submittedName>
</protein>
<feature type="coiled-coil region" evidence="3">
    <location>
        <begin position="87"/>
        <end position="114"/>
    </location>
</feature>
<reference evidence="5 6" key="1">
    <citation type="submission" date="2024-09" db="EMBL/GenBank/DDBJ databases">
        <authorList>
            <person name="Sun Q."/>
            <person name="Mori K."/>
        </authorList>
    </citation>
    <scope>NUCLEOTIDE SEQUENCE [LARGE SCALE GENOMIC DNA]</scope>
    <source>
        <strain evidence="5 6">ATCC 51272</strain>
    </source>
</reference>
<dbReference type="PANTHER" id="PTHR32347">
    <property type="entry name" value="EFFLUX SYSTEM COMPONENT YKNX-RELATED"/>
    <property type="match status" value="1"/>
</dbReference>
<dbReference type="InterPro" id="IPR058625">
    <property type="entry name" value="MdtA-like_BSH"/>
</dbReference>
<organism evidence="5 6">
    <name type="scientific">Hallella seregens ATCC 51272</name>
    <dbReference type="NCBI Taxonomy" id="1336250"/>
    <lineage>
        <taxon>Bacteria</taxon>
        <taxon>Pseudomonadati</taxon>
        <taxon>Bacteroidota</taxon>
        <taxon>Bacteroidia</taxon>
        <taxon>Bacteroidales</taxon>
        <taxon>Prevotellaceae</taxon>
        <taxon>Hallella</taxon>
    </lineage>
</organism>
<dbReference type="Gene3D" id="2.40.30.170">
    <property type="match status" value="1"/>
</dbReference>
<dbReference type="InterPro" id="IPR050465">
    <property type="entry name" value="UPF0194_transport"/>
</dbReference>
<comment type="subcellular location">
    <subcellularLocation>
        <location evidence="1">Cell envelope</location>
    </subcellularLocation>
</comment>
<dbReference type="Pfam" id="PF25917">
    <property type="entry name" value="BSH_RND"/>
    <property type="match status" value="1"/>
</dbReference>
<evidence type="ECO:0000256" key="2">
    <source>
        <dbReference type="ARBA" id="ARBA00023054"/>
    </source>
</evidence>
<proteinExistence type="predicted"/>
<dbReference type="Gene3D" id="2.40.50.100">
    <property type="match status" value="1"/>
</dbReference>
<comment type="caution">
    <text evidence="5">The sequence shown here is derived from an EMBL/GenBank/DDBJ whole genome shotgun (WGS) entry which is preliminary data.</text>
</comment>
<evidence type="ECO:0000313" key="5">
    <source>
        <dbReference type="EMBL" id="MFB9896840.1"/>
    </source>
</evidence>
<dbReference type="Proteomes" id="UP001589688">
    <property type="component" value="Unassembled WGS sequence"/>
</dbReference>
<dbReference type="EMBL" id="JBHLZF010000001">
    <property type="protein sequence ID" value="MFB9896840.1"/>
    <property type="molecule type" value="Genomic_DNA"/>
</dbReference>
<keyword evidence="6" id="KW-1185">Reference proteome</keyword>
<feature type="domain" description="Multidrug resistance protein MdtA-like barrel-sandwich hybrid" evidence="4">
    <location>
        <begin position="35"/>
        <end position="202"/>
    </location>
</feature>
<dbReference type="SUPFAM" id="SSF111369">
    <property type="entry name" value="HlyD-like secretion proteins"/>
    <property type="match status" value="1"/>
</dbReference>
<sequence length="299" mass="32694">MKTPLPLIAALILVGCGNTETRNTASGTFEATETTVSAEESGRLLALDIAEGQELTMGQTAGLVDTMPLHLRLQQLRAVRQVYGAQRPDVTAQLAALRQQLAKARQEQRRYTELVADGAAPRKLLDDANSQVLVLERQIAAQASALGTQTATLARQQQTTDTEEAQLRDRIARCHITAPLQGTVLEKYAERGEVTTAGKPLFKMADTRRMTLRAYLTSAQLAAVKLGQKVTVTTDYGDQKPRRYAGTVTWISDKSEFTPKTILTDDERADLVYAVKVAVKNDGYIKIGMYGHVELAPKP</sequence>
<gene>
    <name evidence="5" type="ORF">ACFFK8_03155</name>
</gene>
<evidence type="ECO:0000313" key="6">
    <source>
        <dbReference type="Proteomes" id="UP001589688"/>
    </source>
</evidence>